<dbReference type="SUPFAM" id="SSF52540">
    <property type="entry name" value="P-loop containing nucleoside triphosphate hydrolases"/>
    <property type="match status" value="1"/>
</dbReference>
<dbReference type="InterPro" id="IPR045804">
    <property type="entry name" value="DUF5920"/>
</dbReference>
<dbReference type="InterPro" id="IPR007111">
    <property type="entry name" value="NACHT_NTPase"/>
</dbReference>
<dbReference type="PROSITE" id="PS50988">
    <property type="entry name" value="TROVE"/>
    <property type="match status" value="1"/>
</dbReference>
<dbReference type="InterPro" id="IPR015943">
    <property type="entry name" value="WD40/YVTN_repeat-like_dom_sf"/>
</dbReference>
<dbReference type="SUPFAM" id="SSF140864">
    <property type="entry name" value="TROVE domain-like"/>
    <property type="match status" value="1"/>
</dbReference>
<feature type="domain" description="TROVE" evidence="3">
    <location>
        <begin position="258"/>
        <end position="715"/>
    </location>
</feature>
<dbReference type="InterPro" id="IPR027417">
    <property type="entry name" value="P-loop_NTPase"/>
</dbReference>
<evidence type="ECO:0000313" key="5">
    <source>
        <dbReference type="RefSeq" id="XP_036698292.1"/>
    </source>
</evidence>
<feature type="repeat" description="WD" evidence="1">
    <location>
        <begin position="2278"/>
        <end position="2311"/>
    </location>
</feature>
<feature type="repeat" description="WD" evidence="1">
    <location>
        <begin position="2320"/>
        <end position="2352"/>
    </location>
</feature>
<dbReference type="InterPro" id="IPR036322">
    <property type="entry name" value="WD40_repeat_dom_sf"/>
</dbReference>
<evidence type="ECO:0000259" key="3">
    <source>
        <dbReference type="PROSITE" id="PS50988"/>
    </source>
</evidence>
<dbReference type="CDD" id="cd00200">
    <property type="entry name" value="WD40"/>
    <property type="match status" value="2"/>
</dbReference>
<feature type="domain" description="NACHT" evidence="2">
    <location>
        <begin position="1201"/>
        <end position="1437"/>
    </location>
</feature>
<evidence type="ECO:0000259" key="2">
    <source>
        <dbReference type="PROSITE" id="PS50837"/>
    </source>
</evidence>
<dbReference type="InterPro" id="IPR001680">
    <property type="entry name" value="WD40_rpt"/>
</dbReference>
<dbReference type="PROSITE" id="PS50082">
    <property type="entry name" value="WD_REPEATS_2"/>
    <property type="match status" value="9"/>
</dbReference>
<protein>
    <submittedName>
        <fullName evidence="5">Telomerase protein component 1 isoform X1</fullName>
    </submittedName>
</protein>
<dbReference type="SUPFAM" id="SSF50978">
    <property type="entry name" value="WD40 repeat-like"/>
    <property type="match status" value="3"/>
</dbReference>
<feature type="repeat" description="WD" evidence="1">
    <location>
        <begin position="1924"/>
        <end position="1956"/>
    </location>
</feature>
<dbReference type="InterPro" id="IPR008850">
    <property type="entry name" value="TEP1_N"/>
</dbReference>
<dbReference type="GeneID" id="118890086"/>
<dbReference type="InterPro" id="IPR052652">
    <property type="entry name" value="Telomerase_Complex_Comp"/>
</dbReference>
<dbReference type="Pfam" id="PF00400">
    <property type="entry name" value="WD40"/>
    <property type="match status" value="5"/>
</dbReference>
<dbReference type="PANTHER" id="PTHR44791">
    <property type="entry name" value="TELOMERASE PROTEIN COMPONENT 1 TEP1"/>
    <property type="match status" value="1"/>
</dbReference>
<proteinExistence type="predicted"/>
<organism evidence="4 5">
    <name type="scientific">Balaenoptera musculus</name>
    <name type="common">Blue whale</name>
    <dbReference type="NCBI Taxonomy" id="9771"/>
    <lineage>
        <taxon>Eukaryota</taxon>
        <taxon>Metazoa</taxon>
        <taxon>Chordata</taxon>
        <taxon>Craniata</taxon>
        <taxon>Vertebrata</taxon>
        <taxon>Euteleostomi</taxon>
        <taxon>Mammalia</taxon>
        <taxon>Eutheria</taxon>
        <taxon>Laurasiatheria</taxon>
        <taxon>Artiodactyla</taxon>
        <taxon>Whippomorpha</taxon>
        <taxon>Cetacea</taxon>
        <taxon>Mysticeti</taxon>
        <taxon>Balaenopteridae</taxon>
        <taxon>Balaenoptera</taxon>
    </lineage>
</organism>
<dbReference type="FunFam" id="2.130.10.10:FF:001849">
    <property type="entry name" value="Telomerase protein component 1"/>
    <property type="match status" value="1"/>
</dbReference>
<gene>
    <name evidence="5" type="primary">TEP1</name>
</gene>
<dbReference type="Pfam" id="PF13271">
    <property type="entry name" value="DUF4062"/>
    <property type="match status" value="1"/>
</dbReference>
<dbReference type="Pfam" id="PF05386">
    <property type="entry name" value="TEP1_N"/>
    <property type="match status" value="5"/>
</dbReference>
<feature type="repeat" description="WD" evidence="1">
    <location>
        <begin position="2147"/>
        <end position="2178"/>
    </location>
</feature>
<dbReference type="InterPro" id="IPR008858">
    <property type="entry name" value="TROVE_dom"/>
</dbReference>
<feature type="repeat" description="WD" evidence="1">
    <location>
        <begin position="2586"/>
        <end position="2616"/>
    </location>
</feature>
<dbReference type="Pfam" id="PF19334">
    <property type="entry name" value="DUF5920"/>
    <property type="match status" value="1"/>
</dbReference>
<dbReference type="GO" id="GO:0000722">
    <property type="term" value="P:telomere maintenance via recombination"/>
    <property type="evidence" value="ECO:0007669"/>
    <property type="project" value="TreeGrafter"/>
</dbReference>
<dbReference type="OrthoDB" id="427368at2759"/>
<dbReference type="Pfam" id="PF25048">
    <property type="entry name" value="Beta-prop_TEP1_C"/>
    <property type="match status" value="1"/>
</dbReference>
<evidence type="ECO:0000313" key="4">
    <source>
        <dbReference type="Proteomes" id="UP000694857"/>
    </source>
</evidence>
<dbReference type="InterPro" id="IPR025139">
    <property type="entry name" value="DUF4062"/>
</dbReference>
<dbReference type="GO" id="GO:0003720">
    <property type="term" value="F:telomerase activity"/>
    <property type="evidence" value="ECO:0007669"/>
    <property type="project" value="TreeGrafter"/>
</dbReference>
<feature type="repeat" description="WD" evidence="1">
    <location>
        <begin position="2188"/>
        <end position="2218"/>
    </location>
</feature>
<name>A0A8B8WM10_BALMU</name>
<dbReference type="SMART" id="SM00320">
    <property type="entry name" value="WD40"/>
    <property type="match status" value="17"/>
</dbReference>
<sequence>MEKLHGRVSTHLDILSLENGCLGTLPDLKTLEKPHGHGSTHSDILSLENRCLATLADLKTLEKPHGHVSTHSDILSLENRCLATLPDLKTLEKPHGHVSTHSDILSLENRCLATLPDLKTLEKPHGHVSTHSDILSLENRFLATLPILKSTVSTSPLTQSLQIPHMVQSDLCSLSASNHLLSEPPASRAQCFSEGLDLLTCPRVLKTISATERAQEAALGRWSSSGEKKPEDKEWADAQMPFYSLSLGEEEDVEELTLKLTPGDSGSHPEPTDQALQEKKMVLMSFLCSTLVSNVNTNDAAYSSQAFLLKACSELAPLEPEFILKASLYARQQLNVRDVANEVLAIAAFLPVCRPYLRRYFCAIVQLPSDWIQVARFYQRLTGEEEDSLVPLPACLRAAMTDKFAQFDEYQLAKYNPRKHRAKRRPRRPPRLPKEHTFSETQKYLPKFIRPLQDEQRMFEATCSAVSEKKNEPSFTLKKLVQRLHIHEPAQLVQALLGCRYPSNLQAFSRSRLPGPWDSSRAGKRMKLAKPETWERELSLWGNKASVWEELIDSGKLPFMAMLRNLRNLLRVGISTRHHKLVLQRLQHAKSVINSRQFPFRFLNAHDSINDFEAQLKKNELPLPSNTKLIKQIIMKNTRYGKKYAYSGQFCKPSRRELRAAMMIPVIYGQLKRKKLKIHKARQWKYDRAMLAQYRQALETAVNLSVKHSLPPLPGRTLLVYLTDADADRILPKSNPQGPPLNYVLLLIAMMMTRTEQVDLLLCGSGTLKTAVIKAEEGILKTATKLQAQVQESDGKCEWSLPTFGKYLLSLATQRVPVDRVIVFGQTTNEKLINAAKQLFWQHVNPKCLFVGVLLRRTGYLYTDLNPNDVTLSGCTDGILKFIAERGASRLLEHVGQMDKIFKIPPPPGKTEVQSLRPLEENTPSPLAPVFQLGWRSVRLFISSTFRDMNGERDLLLRSLLPALQARAAPHCISLHAIDLRWGVTEEETRRNRQLEVCLGEVENSQLFVGILGSRYGYVPPNYSLPDHPHFLWARQYPSGRSVTEMEVMQFLNRGLRLQPSAQPLIYFRDSSFLSSVPDAWKSDFISESEEAAHRLSELKSYLSRQEGITCRRYRCEWGGVAAGRPYVGDLEEFGQLVLRDVWNMIQKLYLQPAAQPEQPVPIQDDDLVQAAFQQLKNPPSPARPRLLQDTVQKLMRHQGRLSLVTGQSGQGKTTFLASLVSALQAPDGAPVAPLVFFHFSGARPDQGLVLILLRRLCAYLHSQLQEPSALPSSYRGLVWELQQRLLPKSAQSLKTGQPLVLIIDGADRLVDKHGRLISDWIPKTLPRWVHLVLSVSSDSALGETLEQSRGAHVVALGPLEPSARARLVREELALYGKRLEESPFNNQMQLLLVKRGSALPFYLRLVTDHLRLFTLFEQVSERLRTLPATVPLLLQHILGTLEQEHGPDVFPQALATLEVTRSGLTVDQLHGVLSAWRILPRGTKTWEEAVAAGNSGDPYPMGSLAYLVQSLRSLLGEGPLERPGARLCLRDGPLRTAAKCRYGKRPELEKTAHILIAAQLWKTCDPDASGTFRSCPPEALGDLPYHLSDFSQLQSGNRGFLAKFLTSLHVVAAHLELGLISQLLEAHALYASSVPDEEQKLPEADVAVFHTFLRQQASVLSQYPLLLHQQAANQPLDSPLCLQAPQLSQRWHLQHMLRWLNKPQTMRGQQSSSLSLAVSSSPTAVAFSPSGQRAAVGTASGTVYLLDLRTWQEERSVVSGCDGVSSCSFLSDNALFLTGFDGLLELWDLQHGCRVLQIKAHQHQITGCCLGPDGRLLATVCLGGGLKLWDIVRGQLASQHTCPKPLNCIAFHPEGQVIAVGSWAGTFSFFQVDGLKVTKELGAPGASVRALAFSVSGRAVAVGRLDGMVELWVWQEGTRLAAFPAHHGFVTAALFLRAGCQLLTAGEDGKVQVWSGSLGRPRGRLGSPSLSSALSVALSPDGDQVAVGYRADGIRIYTISSGSQGAQCQALDVAVSALAWLSPKVLASGAEDGTLQGWMLQGGSLQSLWRLSRHRKPVLALATSQELLAAASEDFTVRLWPRQLLALPQKTEDFPCGTELRGHEGPISCCSFSTDGCSLATGGRDRSLLCWDVRTPKAPVLICSFSACHRDWVTGCAWTKDNLVVSCSSDGSVGLWDPELRQQLGQFLGHQSAVSAVLAVEEHVVSVGRDGTLKVWDHQGVEMTSIAAHSGPISHCAAALEPSAAGQLGSELLVVTVGLDGATRLWHPLLVFQTHTLLGHSGPVSAAAVSETSGLLLTASEDGSIQLWQVPEEADDIYIPRSHAAITAVAWAPDGSIAVSGNQAGELTLWQEAKAVATAQAPGRISALIWYSAHTLIVVSADEKVSEWQVELQKGSAPRNFSLHLNRVLQEDLGFLTGVSLVPDGHSLILAKADLQLLHMKPGDEPSVIWRSYSEDPIMLSTHQDYGVFVLQSMKLRVLSFSSQKELGEFEECPEFDLSLENPNKTLISVTQAKPESESSFLCASSDGTLWNLARCNVEGEWTTDNIWQEKVEMPETRTPETDACVCADTYTRPAVPQLKTRQRRKIHTGSVTALHVLPELLVTASKDRDVKLWERPSMQLLGLFRCEGAVSCLEPWLGPNSTLQLAVGDTQGNVYFLSWE</sequence>
<dbReference type="CTD" id="7011"/>
<dbReference type="GO" id="GO:0070034">
    <property type="term" value="F:telomerase RNA binding"/>
    <property type="evidence" value="ECO:0007669"/>
    <property type="project" value="TreeGrafter"/>
</dbReference>
<dbReference type="PROSITE" id="PS50837">
    <property type="entry name" value="NACHT"/>
    <property type="match status" value="1"/>
</dbReference>
<dbReference type="PANTHER" id="PTHR44791:SF1">
    <property type="entry name" value="TELOMERASE PROTEIN COMPONENT 1"/>
    <property type="match status" value="1"/>
</dbReference>
<reference evidence="5" key="1">
    <citation type="submission" date="2025-08" db="UniProtKB">
        <authorList>
            <consortium name="RefSeq"/>
        </authorList>
    </citation>
    <scope>IDENTIFICATION</scope>
    <source>
        <tissue evidence="5">Epidermis and Blubber</tissue>
    </source>
</reference>
<dbReference type="InterPro" id="IPR037214">
    <property type="entry name" value="TROVE_dom_sf"/>
</dbReference>
<dbReference type="PROSITE" id="PS50294">
    <property type="entry name" value="WD_REPEATS_REGION"/>
    <property type="match status" value="3"/>
</dbReference>
<dbReference type="Proteomes" id="UP000694857">
    <property type="component" value="Chromosome 2"/>
</dbReference>
<dbReference type="Gene3D" id="1.25.40.370">
    <property type="match status" value="1"/>
</dbReference>
<keyword evidence="4" id="KW-1185">Reference proteome</keyword>
<dbReference type="GO" id="GO:0005697">
    <property type="term" value="C:telomerase holoenzyme complex"/>
    <property type="evidence" value="ECO:0007669"/>
    <property type="project" value="TreeGrafter"/>
</dbReference>
<keyword evidence="1" id="KW-0853">WD repeat</keyword>
<dbReference type="Gene3D" id="2.130.10.10">
    <property type="entry name" value="YVTN repeat-like/Quinoprotein amine dehydrogenase"/>
    <property type="match status" value="5"/>
</dbReference>
<dbReference type="Pfam" id="PF05731">
    <property type="entry name" value="TROVE"/>
    <property type="match status" value="1"/>
</dbReference>
<accession>A0A8B8WM10</accession>
<dbReference type="Pfam" id="PF25047">
    <property type="entry name" value="Beta-prop_TEP1_2nd"/>
    <property type="match status" value="1"/>
</dbReference>
<dbReference type="Gene3D" id="3.40.50.300">
    <property type="entry name" value="P-loop containing nucleotide triphosphate hydrolases"/>
    <property type="match status" value="1"/>
</dbReference>
<feature type="repeat" description="WD" evidence="1">
    <location>
        <begin position="2101"/>
        <end position="2142"/>
    </location>
</feature>
<dbReference type="InterPro" id="IPR056828">
    <property type="entry name" value="Beta-prop_TEP1_C"/>
</dbReference>
<feature type="repeat" description="WD" evidence="1">
    <location>
        <begin position="2052"/>
        <end position="2081"/>
    </location>
</feature>
<dbReference type="KEGG" id="bmus:118890086"/>
<dbReference type="RefSeq" id="XP_036698292.1">
    <property type="nucleotide sequence ID" value="XM_036842397.1"/>
</dbReference>
<dbReference type="FunFam" id="1.25.40.370:FF:000002">
    <property type="entry name" value="Telomerase associated protein 1"/>
    <property type="match status" value="1"/>
</dbReference>
<evidence type="ECO:0000256" key="1">
    <source>
        <dbReference type="PROSITE-ProRule" id="PRU00221"/>
    </source>
</evidence>
<dbReference type="InterPro" id="IPR056829">
    <property type="entry name" value="Beta-prop_TEP1_2nd"/>
</dbReference>
<dbReference type="Pfam" id="PF05729">
    <property type="entry name" value="NACHT"/>
    <property type="match status" value="1"/>
</dbReference>
<dbReference type="PROSITE" id="PS51226">
    <property type="entry name" value="TEP1_N"/>
    <property type="match status" value="5"/>
</dbReference>
<feature type="repeat" description="WD" evidence="1">
    <location>
        <begin position="1799"/>
        <end position="1840"/>
    </location>
</feature>